<feature type="transmembrane region" description="Helical" evidence="8">
    <location>
        <begin position="40"/>
        <end position="62"/>
    </location>
</feature>
<dbReference type="Proteomes" id="UP000245380">
    <property type="component" value="Unassembled WGS sequence"/>
</dbReference>
<sequence>MRLLDHKDRALYTAVFVLIVLTCLELIGQLREFLYDMWDILWAILLPLVISIIATYVLRPIVDALVTRKVPRTLAILVIYALLAIFLFVIFLNALPLLSLQIQSFLRQLPGYVAAIDGLIDRMSFVARVLPEGVRVALEKALNSAESDLLSSLSRTLVGVKDMVSGAIQAFIIPFLVFYLLKDYSLFTALVVRLFPKRSRAAVAEILMRIDLSLGRYVRGQLLVMSLVGVATFIGLLIVRMPYAFMLSLLVALTNIIPYIGPFIGAAPALFMALSVSHGMLLKVLLVNLVVQQLEGNLFSPWIMGKTMNLHPLLILLAVMFAGEVAGIAGLIFAVPVVAVLKVIFDHVYHDAEEK</sequence>
<dbReference type="Pfam" id="PF01594">
    <property type="entry name" value="AI-2E_transport"/>
    <property type="match status" value="1"/>
</dbReference>
<evidence type="ECO:0000256" key="5">
    <source>
        <dbReference type="ARBA" id="ARBA00022692"/>
    </source>
</evidence>
<evidence type="ECO:0000256" key="1">
    <source>
        <dbReference type="ARBA" id="ARBA00004651"/>
    </source>
</evidence>
<evidence type="ECO:0000256" key="8">
    <source>
        <dbReference type="SAM" id="Phobius"/>
    </source>
</evidence>
<accession>A0A2U3CSP1</accession>
<reference evidence="9 10" key="1">
    <citation type="submission" date="2016-11" db="EMBL/GenBank/DDBJ databases">
        <title>Comparative genomics of Acidibacillus ferroxidans species.</title>
        <authorList>
            <person name="Oliveira G."/>
            <person name="Nunes G."/>
            <person name="Oliveira R."/>
            <person name="Araujo F."/>
            <person name="Salim A."/>
            <person name="Scholte L."/>
            <person name="Morais D."/>
            <person name="Nancucheo I."/>
            <person name="Johnson D.B."/>
            <person name="Grail B."/>
            <person name="Bittencourt J."/>
            <person name="Valadares R."/>
        </authorList>
    </citation>
    <scope>NUCLEOTIDE SEQUENCE [LARGE SCALE GENOMIC DNA]</scope>
    <source>
        <strain evidence="9 10">Y002</strain>
    </source>
</reference>
<dbReference type="OrthoDB" id="9793390at2"/>
<feature type="transmembrane region" description="Helical" evidence="8">
    <location>
        <begin position="312"/>
        <end position="345"/>
    </location>
</feature>
<evidence type="ECO:0000256" key="2">
    <source>
        <dbReference type="ARBA" id="ARBA00009773"/>
    </source>
</evidence>
<dbReference type="PANTHER" id="PTHR21716:SF53">
    <property type="entry name" value="PERMEASE PERM-RELATED"/>
    <property type="match status" value="1"/>
</dbReference>
<comment type="caution">
    <text evidence="9">The sequence shown here is derived from an EMBL/GenBank/DDBJ whole genome shotgun (WGS) entry which is preliminary data.</text>
</comment>
<keyword evidence="10" id="KW-1185">Reference proteome</keyword>
<name>A0A2U3CSP1_SULT2</name>
<feature type="transmembrane region" description="Helical" evidence="8">
    <location>
        <begin position="12"/>
        <end position="28"/>
    </location>
</feature>
<evidence type="ECO:0000256" key="3">
    <source>
        <dbReference type="ARBA" id="ARBA00022448"/>
    </source>
</evidence>
<evidence type="ECO:0000313" key="10">
    <source>
        <dbReference type="Proteomes" id="UP000245380"/>
    </source>
</evidence>
<feature type="transmembrane region" description="Helical" evidence="8">
    <location>
        <begin position="245"/>
        <end position="264"/>
    </location>
</feature>
<dbReference type="InterPro" id="IPR002549">
    <property type="entry name" value="AI-2E-like"/>
</dbReference>
<evidence type="ECO:0008006" key="11">
    <source>
        <dbReference type="Google" id="ProtNLM"/>
    </source>
</evidence>
<keyword evidence="5 8" id="KW-0812">Transmembrane</keyword>
<dbReference type="RefSeq" id="WP_109431843.1">
    <property type="nucleotide sequence ID" value="NZ_MPDK01000074.1"/>
</dbReference>
<keyword evidence="4" id="KW-1003">Cell membrane</keyword>
<organism evidence="9 10">
    <name type="scientific">Sulfoacidibacillus thermotolerans</name>
    <name type="common">Acidibacillus sulfuroxidans</name>
    <dbReference type="NCBI Taxonomy" id="1765684"/>
    <lineage>
        <taxon>Bacteria</taxon>
        <taxon>Bacillati</taxon>
        <taxon>Bacillota</taxon>
        <taxon>Bacilli</taxon>
        <taxon>Bacillales</taxon>
        <taxon>Alicyclobacillaceae</taxon>
        <taxon>Sulfoacidibacillus</taxon>
    </lineage>
</organism>
<feature type="transmembrane region" description="Helical" evidence="8">
    <location>
        <begin position="74"/>
        <end position="98"/>
    </location>
</feature>
<feature type="transmembrane region" description="Helical" evidence="8">
    <location>
        <begin position="217"/>
        <end position="238"/>
    </location>
</feature>
<evidence type="ECO:0000256" key="7">
    <source>
        <dbReference type="ARBA" id="ARBA00023136"/>
    </source>
</evidence>
<keyword evidence="7 8" id="KW-0472">Membrane</keyword>
<dbReference type="GO" id="GO:0055085">
    <property type="term" value="P:transmembrane transport"/>
    <property type="evidence" value="ECO:0007669"/>
    <property type="project" value="TreeGrafter"/>
</dbReference>
<dbReference type="AlphaFoldDB" id="A0A2U3CSP1"/>
<dbReference type="EMBL" id="MPDK01000074">
    <property type="protein sequence ID" value="PWI52059.1"/>
    <property type="molecule type" value="Genomic_DNA"/>
</dbReference>
<keyword evidence="6 8" id="KW-1133">Transmembrane helix</keyword>
<dbReference type="PANTHER" id="PTHR21716">
    <property type="entry name" value="TRANSMEMBRANE PROTEIN"/>
    <property type="match status" value="1"/>
</dbReference>
<comment type="subcellular location">
    <subcellularLocation>
        <location evidence="1">Cell membrane</location>
        <topology evidence="1">Multi-pass membrane protein</topology>
    </subcellularLocation>
</comment>
<feature type="transmembrane region" description="Helical" evidence="8">
    <location>
        <begin position="163"/>
        <end position="181"/>
    </location>
</feature>
<keyword evidence="3" id="KW-0813">Transport</keyword>
<evidence type="ECO:0000256" key="6">
    <source>
        <dbReference type="ARBA" id="ARBA00022989"/>
    </source>
</evidence>
<dbReference type="GO" id="GO:0005886">
    <property type="term" value="C:plasma membrane"/>
    <property type="evidence" value="ECO:0007669"/>
    <property type="project" value="UniProtKB-SubCell"/>
</dbReference>
<comment type="similarity">
    <text evidence="2">Belongs to the autoinducer-2 exporter (AI-2E) (TC 2.A.86) family.</text>
</comment>
<evidence type="ECO:0000256" key="4">
    <source>
        <dbReference type="ARBA" id="ARBA00022475"/>
    </source>
</evidence>
<protein>
    <recommendedName>
        <fullName evidence="11">AI-2E family transporter</fullName>
    </recommendedName>
</protein>
<gene>
    <name evidence="9" type="ORF">BM613_14180</name>
</gene>
<proteinExistence type="inferred from homology"/>
<evidence type="ECO:0000313" key="9">
    <source>
        <dbReference type="EMBL" id="PWI52059.1"/>
    </source>
</evidence>